<evidence type="ECO:0000256" key="5">
    <source>
        <dbReference type="ARBA" id="ARBA00022759"/>
    </source>
</evidence>
<keyword evidence="5 13" id="KW-0255">Endonuclease</keyword>
<keyword evidence="4 13" id="KW-0479">Metal-binding</keyword>
<dbReference type="OrthoDB" id="9805499at2"/>
<keyword evidence="3 13" id="KW-0540">Nuclease</keyword>
<evidence type="ECO:0000256" key="9">
    <source>
        <dbReference type="ARBA" id="ARBA00023125"/>
    </source>
</evidence>
<dbReference type="CDD" id="cd16962">
    <property type="entry name" value="RuvC"/>
    <property type="match status" value="1"/>
</dbReference>
<evidence type="ECO:0000256" key="7">
    <source>
        <dbReference type="ARBA" id="ARBA00022801"/>
    </source>
</evidence>
<dbReference type="InterPro" id="IPR036397">
    <property type="entry name" value="RNaseH_sf"/>
</dbReference>
<evidence type="ECO:0000256" key="8">
    <source>
        <dbReference type="ARBA" id="ARBA00022842"/>
    </source>
</evidence>
<comment type="subcellular location">
    <subcellularLocation>
        <location evidence="13">Cytoplasm</location>
    </subcellularLocation>
</comment>
<accession>A0A0G3WKB8</accession>
<comment type="cofactor">
    <cofactor evidence="13">
        <name>Mg(2+)</name>
        <dbReference type="ChEBI" id="CHEBI:18420"/>
    </cofactor>
    <text evidence="13">Binds 2 Mg(2+) ion per subunit.</text>
</comment>
<dbReference type="Gene3D" id="3.30.420.10">
    <property type="entry name" value="Ribonuclease H-like superfamily/Ribonuclease H"/>
    <property type="match status" value="1"/>
</dbReference>
<keyword evidence="16" id="KW-1185">Reference proteome</keyword>
<dbReference type="KEGG" id="epo:Epro_0560"/>
<dbReference type="InterPro" id="IPR012337">
    <property type="entry name" value="RNaseH-like_sf"/>
</dbReference>
<feature type="binding site" evidence="13">
    <location>
        <position position="141"/>
    </location>
    <ligand>
        <name>Mg(2+)</name>
        <dbReference type="ChEBI" id="CHEBI:18420"/>
        <label>1</label>
    </ligand>
</feature>
<keyword evidence="6 13" id="KW-0227">DNA damage</keyword>
<keyword evidence="2 13" id="KW-0963">Cytoplasm</keyword>
<dbReference type="NCBIfam" id="TIGR00228">
    <property type="entry name" value="ruvC"/>
    <property type="match status" value="1"/>
</dbReference>
<evidence type="ECO:0000256" key="10">
    <source>
        <dbReference type="ARBA" id="ARBA00023172"/>
    </source>
</evidence>
<dbReference type="FunFam" id="3.30.420.10:FF:000002">
    <property type="entry name" value="Crossover junction endodeoxyribonuclease RuvC"/>
    <property type="match status" value="1"/>
</dbReference>
<dbReference type="Proteomes" id="UP000035337">
    <property type="component" value="Chromosome"/>
</dbReference>
<dbReference type="GO" id="GO:0008821">
    <property type="term" value="F:crossover junction DNA endonuclease activity"/>
    <property type="evidence" value="ECO:0007669"/>
    <property type="project" value="UniProtKB-UniRule"/>
</dbReference>
<evidence type="ECO:0000256" key="6">
    <source>
        <dbReference type="ARBA" id="ARBA00022763"/>
    </source>
</evidence>
<evidence type="ECO:0000256" key="3">
    <source>
        <dbReference type="ARBA" id="ARBA00022722"/>
    </source>
</evidence>
<keyword evidence="8 13" id="KW-0460">Magnesium</keyword>
<reference evidence="15 16" key="1">
    <citation type="submission" date="2014-09" db="EMBL/GenBank/DDBJ databases">
        <title>Complete genome sequence of Endomicrobium proavitum.</title>
        <authorList>
            <person name="Zheng H."/>
        </authorList>
    </citation>
    <scope>NUCLEOTIDE SEQUENCE [LARGE SCALE GENOMIC DNA]</scope>
    <source>
        <strain evidence="15 16">Rsa215</strain>
    </source>
</reference>
<dbReference type="EC" id="3.1.21.10" evidence="13 14"/>
<dbReference type="STRING" id="1408281.Epro_0560"/>
<proteinExistence type="inferred from homology"/>
<name>A0A0G3WKB8_9BACT</name>
<comment type="catalytic activity">
    <reaction evidence="12 13">
        <text>Endonucleolytic cleavage at a junction such as a reciprocal single-stranded crossover between two homologous DNA duplexes (Holliday junction).</text>
        <dbReference type="EC" id="3.1.21.10"/>
    </reaction>
</comment>
<dbReference type="PRINTS" id="PR00696">
    <property type="entry name" value="RSOLVASERUVC"/>
</dbReference>
<comment type="subunit">
    <text evidence="13">Homodimer which binds Holliday junction (HJ) DNA. The HJ becomes 2-fold symmetrical on binding to RuvC with unstacked arms; it has a different conformation from HJ DNA in complex with RuvA. In the full resolvosome a probable DNA-RuvA(4)-RuvB(12)-RuvC(2) complex forms which resolves the HJ.</text>
</comment>
<dbReference type="GO" id="GO:0048476">
    <property type="term" value="C:Holliday junction resolvase complex"/>
    <property type="evidence" value="ECO:0007669"/>
    <property type="project" value="UniProtKB-UniRule"/>
</dbReference>
<evidence type="ECO:0000256" key="12">
    <source>
        <dbReference type="ARBA" id="ARBA00029354"/>
    </source>
</evidence>
<dbReference type="Pfam" id="PF02075">
    <property type="entry name" value="RuvC"/>
    <property type="match status" value="1"/>
</dbReference>
<feature type="active site" evidence="13">
    <location>
        <position position="141"/>
    </location>
</feature>
<dbReference type="GO" id="GO:0003677">
    <property type="term" value="F:DNA binding"/>
    <property type="evidence" value="ECO:0007669"/>
    <property type="project" value="UniProtKB-KW"/>
</dbReference>
<keyword evidence="10 13" id="KW-0233">DNA recombination</keyword>
<dbReference type="SUPFAM" id="SSF53098">
    <property type="entry name" value="Ribonuclease H-like"/>
    <property type="match status" value="1"/>
</dbReference>
<dbReference type="PANTHER" id="PTHR30194">
    <property type="entry name" value="CROSSOVER JUNCTION ENDODEOXYRIBONUCLEASE RUVC"/>
    <property type="match status" value="1"/>
</dbReference>
<keyword evidence="9 13" id="KW-0238">DNA-binding</keyword>
<dbReference type="InterPro" id="IPR020563">
    <property type="entry name" value="X-over_junc_endoDNase_Mg_BS"/>
</dbReference>
<evidence type="ECO:0000256" key="2">
    <source>
        <dbReference type="ARBA" id="ARBA00022490"/>
    </source>
</evidence>
<dbReference type="HAMAP" id="MF_00034">
    <property type="entry name" value="RuvC"/>
    <property type="match status" value="1"/>
</dbReference>
<dbReference type="AlphaFoldDB" id="A0A0G3WKB8"/>
<dbReference type="EMBL" id="CP009498">
    <property type="protein sequence ID" value="AKL97939.1"/>
    <property type="molecule type" value="Genomic_DNA"/>
</dbReference>
<evidence type="ECO:0000256" key="1">
    <source>
        <dbReference type="ARBA" id="ARBA00009518"/>
    </source>
</evidence>
<dbReference type="GO" id="GO:0005737">
    <property type="term" value="C:cytoplasm"/>
    <property type="evidence" value="ECO:0007669"/>
    <property type="project" value="UniProtKB-SubCell"/>
</dbReference>
<evidence type="ECO:0000256" key="11">
    <source>
        <dbReference type="ARBA" id="ARBA00023204"/>
    </source>
</evidence>
<evidence type="ECO:0000313" key="16">
    <source>
        <dbReference type="Proteomes" id="UP000035337"/>
    </source>
</evidence>
<comment type="similarity">
    <text evidence="1 13">Belongs to the RuvC family.</text>
</comment>
<evidence type="ECO:0000313" key="15">
    <source>
        <dbReference type="EMBL" id="AKL97939.1"/>
    </source>
</evidence>
<dbReference type="PATRIC" id="fig|1408281.3.peg.575"/>
<keyword evidence="7 13" id="KW-0378">Hydrolase</keyword>
<dbReference type="PANTHER" id="PTHR30194:SF3">
    <property type="entry name" value="CROSSOVER JUNCTION ENDODEOXYRIBONUCLEASE RUVC"/>
    <property type="match status" value="1"/>
</dbReference>
<comment type="function">
    <text evidence="13">The RuvA-RuvB-RuvC complex processes Holliday junction (HJ) DNA during genetic recombination and DNA repair. Endonuclease that resolves HJ intermediates. Cleaves cruciform DNA by making single-stranded nicks across the HJ at symmetrical positions within the homologous arms, yielding a 5'-phosphate and a 3'-hydroxyl group; requires a central core of homology in the junction. The consensus cleavage sequence is 5'-(A/T)TT(C/G)-3'. Cleavage occurs on the 3'-side of the TT dinucleotide at the point of strand exchange. HJ branch migration catalyzed by RuvA-RuvB allows RuvC to scan DNA until it finds its consensus sequence, where it cleaves and resolves the cruciform DNA.</text>
</comment>
<feature type="active site" evidence="13">
    <location>
        <position position="68"/>
    </location>
</feature>
<dbReference type="NCBIfam" id="NF000711">
    <property type="entry name" value="PRK00039.2-1"/>
    <property type="match status" value="1"/>
</dbReference>
<gene>
    <name evidence="13 15" type="primary">ruvC</name>
    <name evidence="15" type="ORF">Epro_0560</name>
</gene>
<evidence type="ECO:0000256" key="14">
    <source>
        <dbReference type="NCBIfam" id="TIGR00228"/>
    </source>
</evidence>
<dbReference type="GO" id="GO:0006281">
    <property type="term" value="P:DNA repair"/>
    <property type="evidence" value="ECO:0007669"/>
    <property type="project" value="UniProtKB-UniRule"/>
</dbReference>
<dbReference type="PROSITE" id="PS01321">
    <property type="entry name" value="RUVC"/>
    <property type="match status" value="1"/>
</dbReference>
<organism evidence="15 16">
    <name type="scientific">Endomicrobium proavitum</name>
    <dbReference type="NCBI Taxonomy" id="1408281"/>
    <lineage>
        <taxon>Bacteria</taxon>
        <taxon>Pseudomonadati</taxon>
        <taxon>Elusimicrobiota</taxon>
        <taxon>Endomicrobiia</taxon>
        <taxon>Endomicrobiales</taxon>
        <taxon>Endomicrobiaceae</taxon>
        <taxon>Endomicrobium</taxon>
    </lineage>
</organism>
<dbReference type="GO" id="GO:0006310">
    <property type="term" value="P:DNA recombination"/>
    <property type="evidence" value="ECO:0007669"/>
    <property type="project" value="UniProtKB-UniRule"/>
</dbReference>
<feature type="binding site" evidence="13">
    <location>
        <position position="7"/>
    </location>
    <ligand>
        <name>Mg(2+)</name>
        <dbReference type="ChEBI" id="CHEBI:18420"/>
        <label>1</label>
    </ligand>
</feature>
<dbReference type="InterPro" id="IPR002176">
    <property type="entry name" value="X-over_junc_endoDNase_RuvC"/>
</dbReference>
<feature type="binding site" evidence="13">
    <location>
        <position position="68"/>
    </location>
    <ligand>
        <name>Mg(2+)</name>
        <dbReference type="ChEBI" id="CHEBI:18420"/>
        <label>2</label>
    </ligand>
</feature>
<keyword evidence="11 13" id="KW-0234">DNA repair</keyword>
<evidence type="ECO:0000256" key="13">
    <source>
        <dbReference type="HAMAP-Rule" id="MF_00034"/>
    </source>
</evidence>
<evidence type="ECO:0000256" key="4">
    <source>
        <dbReference type="ARBA" id="ARBA00022723"/>
    </source>
</evidence>
<dbReference type="GO" id="GO:0000287">
    <property type="term" value="F:magnesium ion binding"/>
    <property type="evidence" value="ECO:0007669"/>
    <property type="project" value="UniProtKB-UniRule"/>
</dbReference>
<protein>
    <recommendedName>
        <fullName evidence="13 14">Crossover junction endodeoxyribonuclease RuvC</fullName>
        <ecNumber evidence="13 14">3.1.21.10</ecNumber>
    </recommendedName>
    <alternativeName>
        <fullName evidence="13">Holliday junction nuclease RuvC</fullName>
    </alternativeName>
    <alternativeName>
        <fullName evidence="13">Holliday junction resolvase RuvC</fullName>
    </alternativeName>
</protein>
<sequence length="197" mass="22000">MIVLGIDPGIETTGWGVVKSIEREKIIPVSYGAILTTSKESLIERLQSINKQLQEVINKYKPNVVAIEQLFFLKRAATVAQVGQARGAIVLTIAQNKLPLYEYNPRSVKISLTGYGSADKQQMQRMVQSALGLKEIPRPDDAADALAMAICHLNSTKYNSNALPKDALNNLYKKNRTQSDRFSEKQILEILKKRSKQ</sequence>
<dbReference type="RefSeq" id="WP_082121477.1">
    <property type="nucleotide sequence ID" value="NZ_CP009498.1"/>
</dbReference>
<feature type="active site" evidence="13">
    <location>
        <position position="7"/>
    </location>
</feature>